<name>A0ABD3NNM1_9STRA</name>
<keyword evidence="2" id="KW-1185">Reference proteome</keyword>
<gene>
    <name evidence="1" type="ORF">HJC23_008855</name>
</gene>
<accession>A0ABD3NNM1</accession>
<reference evidence="1 2" key="1">
    <citation type="journal article" date="2020" name="G3 (Bethesda)">
        <title>Improved Reference Genome for Cyclotella cryptica CCMP332, a Model for Cell Wall Morphogenesis, Salinity Adaptation, and Lipid Production in Diatoms (Bacillariophyta).</title>
        <authorList>
            <person name="Roberts W.R."/>
            <person name="Downey K.M."/>
            <person name="Ruck E.C."/>
            <person name="Traller J.C."/>
            <person name="Alverson A.J."/>
        </authorList>
    </citation>
    <scope>NUCLEOTIDE SEQUENCE [LARGE SCALE GENOMIC DNA]</scope>
    <source>
        <strain evidence="1 2">CCMP332</strain>
    </source>
</reference>
<proteinExistence type="predicted"/>
<protein>
    <submittedName>
        <fullName evidence="1">Uncharacterized protein</fullName>
    </submittedName>
</protein>
<organism evidence="1 2">
    <name type="scientific">Cyclotella cryptica</name>
    <dbReference type="NCBI Taxonomy" id="29204"/>
    <lineage>
        <taxon>Eukaryota</taxon>
        <taxon>Sar</taxon>
        <taxon>Stramenopiles</taxon>
        <taxon>Ochrophyta</taxon>
        <taxon>Bacillariophyta</taxon>
        <taxon>Coscinodiscophyceae</taxon>
        <taxon>Thalassiosirophycidae</taxon>
        <taxon>Stephanodiscales</taxon>
        <taxon>Stephanodiscaceae</taxon>
        <taxon>Cyclotella</taxon>
    </lineage>
</organism>
<evidence type="ECO:0000313" key="1">
    <source>
        <dbReference type="EMBL" id="KAL3777349.1"/>
    </source>
</evidence>
<comment type="caution">
    <text evidence="1">The sequence shown here is derived from an EMBL/GenBank/DDBJ whole genome shotgun (WGS) entry which is preliminary data.</text>
</comment>
<dbReference type="Proteomes" id="UP001516023">
    <property type="component" value="Unassembled WGS sequence"/>
</dbReference>
<evidence type="ECO:0000313" key="2">
    <source>
        <dbReference type="Proteomes" id="UP001516023"/>
    </source>
</evidence>
<sequence length="414" mass="46765">MCHEHQISVRYHQKRTAKVNVIVKGGYEKDYKTRRDVSAAHYLDAHSEAEHFRDMTSQNDEAIGPLQSEMRRSLASDFLDDQKIHVVKRESRQGRLRLSFISDISYASGFSCVQNDETDSEEDTYDHSRRGDYHSACHLETSTISTLCHESLLDYHKSDEQADSPRGPKQQQASLSFLPIELTTVQNDPDIYHWRNAVSKSSLRLTDSSEGSVFSDDFTLTGLFLDDASDDPHSANMDNPVECKCEIGPRKCRIRRDRASNNLFLSSNYALPVSVSLKGPEDDSIASVCGSPASSVFATSYQIRTKGSSGELRKQQPRRSPSNALLKLAAAMFKKTKLTHRSDCDLIVGFTDRHSKSEYDCAAKVGIPKVLRVIFRRGKEDIDHKDLNTRYKSQWNNFFLHCIAVSSKIVILIC</sequence>
<dbReference type="AlphaFoldDB" id="A0ABD3NNM1"/>
<dbReference type="EMBL" id="JABMIG020000450">
    <property type="protein sequence ID" value="KAL3777349.1"/>
    <property type="molecule type" value="Genomic_DNA"/>
</dbReference>